<gene>
    <name evidence="1" type="ORF">M1O15_03470</name>
</gene>
<organism evidence="1 2">
    <name type="scientific">Streptomyces lichenis</name>
    <dbReference type="NCBI Taxonomy" id="2306967"/>
    <lineage>
        <taxon>Bacteria</taxon>
        <taxon>Bacillati</taxon>
        <taxon>Actinomycetota</taxon>
        <taxon>Actinomycetes</taxon>
        <taxon>Kitasatosporales</taxon>
        <taxon>Streptomycetaceae</taxon>
        <taxon>Streptomyces</taxon>
    </lineage>
</organism>
<proteinExistence type="predicted"/>
<name>A0ABT0I560_9ACTN</name>
<accession>A0ABT0I560</accession>
<dbReference type="Proteomes" id="UP001522868">
    <property type="component" value="Unassembled WGS sequence"/>
</dbReference>
<keyword evidence="2" id="KW-1185">Reference proteome</keyword>
<evidence type="ECO:0000313" key="1">
    <source>
        <dbReference type="EMBL" id="MCK8676478.1"/>
    </source>
</evidence>
<sequence length="132" mass="14697">MLDAERVGSGPEGNWVAYNQHFSDWLDGESRDTQQKRKSIDAFLLCDIGGEIAQVAHALQMPLERFGTWMTKNAAKDIGSLPSLGLFREVFHTRHLNRGTTWRINDCTDMARAPVARPEAHGEQHAGLPPSS</sequence>
<protein>
    <submittedName>
        <fullName evidence="1">Uncharacterized protein</fullName>
    </submittedName>
</protein>
<dbReference type="RefSeq" id="WP_248631650.1">
    <property type="nucleotide sequence ID" value="NZ_JALPTH010000002.1"/>
</dbReference>
<reference evidence="1 2" key="1">
    <citation type="submission" date="2022-04" db="EMBL/GenBank/DDBJ databases">
        <title>Streptomyces sp. nov. LCR6-01 isolated from Lichen of Dirinaria sp.</title>
        <authorList>
            <person name="Kanchanasin P."/>
            <person name="Tanasupawat S."/>
            <person name="Phongsopitanun W."/>
        </authorList>
    </citation>
    <scope>NUCLEOTIDE SEQUENCE [LARGE SCALE GENOMIC DNA]</scope>
    <source>
        <strain evidence="1 2">LCR6-01</strain>
    </source>
</reference>
<dbReference type="EMBL" id="JALPTH010000002">
    <property type="protein sequence ID" value="MCK8676478.1"/>
    <property type="molecule type" value="Genomic_DNA"/>
</dbReference>
<comment type="caution">
    <text evidence="1">The sequence shown here is derived from an EMBL/GenBank/DDBJ whole genome shotgun (WGS) entry which is preliminary data.</text>
</comment>
<evidence type="ECO:0000313" key="2">
    <source>
        <dbReference type="Proteomes" id="UP001522868"/>
    </source>
</evidence>